<sequence length="451" mass="51456">MMIKQGKFFIVLILFLSISCDTEEIQIIEPIFETSQKDPPTLSYTWLDANIDEEQEDQILDLIEDHGFVWSTFPNNSLDNPNSEIIRKGIKKPNYAFSAFVKNLVGNTTYYVKAFIEMNNQIYYANEISFTTKPGTWKKLSDFPGEGLVNATGFSVDGKGFIVGSRTDFTDAQVWEYDPNLDSWNRKNDAPFSTIGSTSFVINNRGFLYCDLLWEYNSDLDTWSKLNDYPIYTYEHKGCKGVSSFVIGDKAYIGAGVGNLNEGLLEWNSVTNEFTSLTSSFSPRLNPNRSYASMFSLGNKGYVVGGEMWFYEEDESVIEYDIPNLSSSYRGSFDNDRGYDASRKEMVSFVVQGQAFIGMGYGEFPLTYGTNVGSQFDFYRYEPNGNRWIPQTYPVYVDDQDDIHFLDRAGGVSLVIGDRAFMGLGEDREYNRDTESFDTSLYTDFWEFIPN</sequence>
<protein>
    <recommendedName>
        <fullName evidence="3">Galactose oxidase</fullName>
    </recommendedName>
</protein>
<keyword evidence="2" id="KW-1185">Reference proteome</keyword>
<accession>A0A401UF21</accession>
<name>A0A401UF21_9BACT</name>
<organism evidence="1 2">
    <name type="scientific">Chryseotalea sanaruensis</name>
    <dbReference type="NCBI Taxonomy" id="2482724"/>
    <lineage>
        <taxon>Bacteria</taxon>
        <taxon>Pseudomonadati</taxon>
        <taxon>Bacteroidota</taxon>
        <taxon>Cytophagia</taxon>
        <taxon>Cytophagales</taxon>
        <taxon>Chryseotaleaceae</taxon>
        <taxon>Chryseotalea</taxon>
    </lineage>
</organism>
<comment type="caution">
    <text evidence="1">The sequence shown here is derived from an EMBL/GenBank/DDBJ whole genome shotgun (WGS) entry which is preliminary data.</text>
</comment>
<dbReference type="SUPFAM" id="SSF50965">
    <property type="entry name" value="Galactose oxidase, central domain"/>
    <property type="match status" value="1"/>
</dbReference>
<gene>
    <name evidence="1" type="ORF">SanaruYs_37410</name>
</gene>
<dbReference type="AlphaFoldDB" id="A0A401UF21"/>
<dbReference type="OrthoDB" id="103335at2"/>
<evidence type="ECO:0000313" key="2">
    <source>
        <dbReference type="Proteomes" id="UP000288227"/>
    </source>
</evidence>
<evidence type="ECO:0008006" key="3">
    <source>
        <dbReference type="Google" id="ProtNLM"/>
    </source>
</evidence>
<evidence type="ECO:0000313" key="1">
    <source>
        <dbReference type="EMBL" id="GCC53496.1"/>
    </source>
</evidence>
<proteinExistence type="predicted"/>
<dbReference type="InterPro" id="IPR011043">
    <property type="entry name" value="Gal_Oxase/kelch_b-propeller"/>
</dbReference>
<dbReference type="InterPro" id="IPR015915">
    <property type="entry name" value="Kelch-typ_b-propeller"/>
</dbReference>
<dbReference type="EMBL" id="BHXQ01000008">
    <property type="protein sequence ID" value="GCC53496.1"/>
    <property type="molecule type" value="Genomic_DNA"/>
</dbReference>
<dbReference type="RefSeq" id="WP_127124147.1">
    <property type="nucleotide sequence ID" value="NZ_BHXQ01000008.1"/>
</dbReference>
<reference evidence="1 2" key="1">
    <citation type="submission" date="2018-11" db="EMBL/GenBank/DDBJ databases">
        <title>Chryseotalea sanarue gen. nov., sp., nov., a member of the family Cytophagaceae, isolated from a brackish lake in Hamamatsu Japan.</title>
        <authorList>
            <person name="Maejima Y."/>
            <person name="Iino T."/>
            <person name="Muraguchi Y."/>
            <person name="Fukuda K."/>
            <person name="Ohkuma M."/>
            <person name="Moriuchi R."/>
            <person name="Dohra H."/>
            <person name="Kimbara K."/>
            <person name="Shintani M."/>
        </authorList>
    </citation>
    <scope>NUCLEOTIDE SEQUENCE [LARGE SCALE GENOMIC DNA]</scope>
    <source>
        <strain evidence="1 2">Ys</strain>
    </source>
</reference>
<dbReference type="Gene3D" id="2.120.10.80">
    <property type="entry name" value="Kelch-type beta propeller"/>
    <property type="match status" value="1"/>
</dbReference>
<dbReference type="Proteomes" id="UP000288227">
    <property type="component" value="Unassembled WGS sequence"/>
</dbReference>
<dbReference type="PROSITE" id="PS51257">
    <property type="entry name" value="PROKAR_LIPOPROTEIN"/>
    <property type="match status" value="1"/>
</dbReference>